<keyword evidence="1" id="KW-0812">Transmembrane</keyword>
<dbReference type="RefSeq" id="WP_179490879.1">
    <property type="nucleotide sequence ID" value="NZ_JACCBV010000001.1"/>
</dbReference>
<dbReference type="InterPro" id="IPR012429">
    <property type="entry name" value="HGSNAT_cat"/>
</dbReference>
<accession>A0A7Y9GQF6</accession>
<feature type="transmembrane region" description="Helical" evidence="1">
    <location>
        <begin position="154"/>
        <end position="173"/>
    </location>
</feature>
<dbReference type="Pfam" id="PF07786">
    <property type="entry name" value="HGSNAT_cat"/>
    <property type="match status" value="1"/>
</dbReference>
<evidence type="ECO:0000256" key="1">
    <source>
        <dbReference type="SAM" id="Phobius"/>
    </source>
</evidence>
<evidence type="ECO:0000313" key="4">
    <source>
        <dbReference type="Proteomes" id="UP000576969"/>
    </source>
</evidence>
<organism evidence="3 4">
    <name type="scientific">Microbacterium immunditiarum</name>
    <dbReference type="NCBI Taxonomy" id="337480"/>
    <lineage>
        <taxon>Bacteria</taxon>
        <taxon>Bacillati</taxon>
        <taxon>Actinomycetota</taxon>
        <taxon>Actinomycetes</taxon>
        <taxon>Micrococcales</taxon>
        <taxon>Microbacteriaceae</taxon>
        <taxon>Microbacterium</taxon>
    </lineage>
</organism>
<dbReference type="Proteomes" id="UP000576969">
    <property type="component" value="Unassembled WGS sequence"/>
</dbReference>
<dbReference type="AlphaFoldDB" id="A0A7Y9GQF6"/>
<feature type="transmembrane region" description="Helical" evidence="1">
    <location>
        <begin position="33"/>
        <end position="55"/>
    </location>
</feature>
<feature type="transmembrane region" description="Helical" evidence="1">
    <location>
        <begin position="340"/>
        <end position="359"/>
    </location>
</feature>
<feature type="transmembrane region" description="Helical" evidence="1">
    <location>
        <begin position="222"/>
        <end position="241"/>
    </location>
</feature>
<name>A0A7Y9GQF6_9MICO</name>
<comment type="caution">
    <text evidence="3">The sequence shown here is derived from an EMBL/GenBank/DDBJ whole genome shotgun (WGS) entry which is preliminary data.</text>
</comment>
<dbReference type="PANTHER" id="PTHR30590:SF3">
    <property type="entry name" value="HYPOTHETICAL MEMBRANE SPANNING PROTEIN"/>
    <property type="match status" value="1"/>
</dbReference>
<reference evidence="3 4" key="1">
    <citation type="submission" date="2020-07" db="EMBL/GenBank/DDBJ databases">
        <title>Sequencing the genomes of 1000 actinobacteria strains.</title>
        <authorList>
            <person name="Klenk H.-P."/>
        </authorList>
    </citation>
    <scope>NUCLEOTIDE SEQUENCE [LARGE SCALE GENOMIC DNA]</scope>
    <source>
        <strain evidence="3 4">DSM 24662</strain>
    </source>
</reference>
<feature type="domain" description="Heparan-alpha-glucosaminide N-acetyltransferase catalytic" evidence="2">
    <location>
        <begin position="32"/>
        <end position="224"/>
    </location>
</feature>
<feature type="transmembrane region" description="Helical" evidence="1">
    <location>
        <begin position="129"/>
        <end position="147"/>
    </location>
</feature>
<keyword evidence="1" id="KW-0472">Membrane</keyword>
<sequence length="391" mass="42228">MSEGAERTPTDSGPRTRPWLATRWDRLNGPARVAGVDLARGLAVLGMFAAHLLWIREIFDWDDPATWIHIVDGRSSILFATLAGVSIGLVTGGPSPLAGSAMGTARLRLVVRAFLLWLLGLLLDSTGVPVYVILQAYGILFVLAVPFTRLRARTLFVVAGAIALVMPFVQVWLDANPFWFTATGDLTATALGWHYPFTVWIAFVLAGLGVARAGILRTRVQVWTLAAGAALATVGYALHAVSGSDAASEQSSFWPALWTARPHSTGLLEVIGTGGFALAVIAACVLLCRTFVVWIVLPLRAVGSMPLTAYTAQLLVWAWVASIVLGTSRDLAGFRDLEPFVPFAVWTVIGCTAWALLVGRGPLEWAFDRLTRLVVKEPADHGRQPLDRVER</sequence>
<evidence type="ECO:0000259" key="2">
    <source>
        <dbReference type="Pfam" id="PF07786"/>
    </source>
</evidence>
<evidence type="ECO:0000313" key="3">
    <source>
        <dbReference type="EMBL" id="NYE20731.1"/>
    </source>
</evidence>
<dbReference type="EMBL" id="JACCBV010000001">
    <property type="protein sequence ID" value="NYE20731.1"/>
    <property type="molecule type" value="Genomic_DNA"/>
</dbReference>
<protein>
    <submittedName>
        <fullName evidence="3">Putative membrane protein</fullName>
    </submittedName>
</protein>
<feature type="transmembrane region" description="Helical" evidence="1">
    <location>
        <begin position="276"/>
        <end position="297"/>
    </location>
</feature>
<gene>
    <name evidence="3" type="ORF">BJ991_002759</name>
</gene>
<proteinExistence type="predicted"/>
<feature type="transmembrane region" description="Helical" evidence="1">
    <location>
        <begin position="309"/>
        <end position="328"/>
    </location>
</feature>
<keyword evidence="1" id="KW-1133">Transmembrane helix</keyword>
<dbReference type="PANTHER" id="PTHR30590">
    <property type="entry name" value="INNER MEMBRANE PROTEIN"/>
    <property type="match status" value="1"/>
</dbReference>
<keyword evidence="4" id="KW-1185">Reference proteome</keyword>
<feature type="transmembrane region" description="Helical" evidence="1">
    <location>
        <begin position="193"/>
        <end position="215"/>
    </location>
</feature>
<dbReference type="InterPro" id="IPR052529">
    <property type="entry name" value="Bact_Transport_Assoc"/>
</dbReference>
<feature type="transmembrane region" description="Helical" evidence="1">
    <location>
        <begin position="75"/>
        <end position="93"/>
    </location>
</feature>